<protein>
    <recommendedName>
        <fullName evidence="4">Annexin</fullName>
    </recommendedName>
</protein>
<dbReference type="InterPro" id="IPR018502">
    <property type="entry name" value="Annexin_repeat"/>
</dbReference>
<dbReference type="Proteomes" id="UP000250266">
    <property type="component" value="Unassembled WGS sequence"/>
</dbReference>
<feature type="compositionally biased region" description="Low complexity" evidence="5">
    <location>
        <begin position="133"/>
        <end position="149"/>
    </location>
</feature>
<dbReference type="GO" id="GO:0005634">
    <property type="term" value="C:nucleus"/>
    <property type="evidence" value="ECO:0007669"/>
    <property type="project" value="TreeGrafter"/>
</dbReference>
<feature type="compositionally biased region" description="Pro residues" evidence="5">
    <location>
        <begin position="29"/>
        <end position="58"/>
    </location>
</feature>
<dbReference type="GO" id="GO:0005886">
    <property type="term" value="C:plasma membrane"/>
    <property type="evidence" value="ECO:0007669"/>
    <property type="project" value="TreeGrafter"/>
</dbReference>
<feature type="compositionally biased region" description="Low complexity" evidence="5">
    <location>
        <begin position="107"/>
        <end position="118"/>
    </location>
</feature>
<name>A0A8E2EEC8_9PEZI</name>
<dbReference type="PANTHER" id="PTHR10502:SF102">
    <property type="entry name" value="ANNEXIN B11"/>
    <property type="match status" value="1"/>
</dbReference>
<proteinExistence type="inferred from homology"/>
<feature type="compositionally biased region" description="Low complexity" evidence="5">
    <location>
        <begin position="59"/>
        <end position="74"/>
    </location>
</feature>
<evidence type="ECO:0000256" key="4">
    <source>
        <dbReference type="RuleBase" id="RU003540"/>
    </source>
</evidence>
<dbReference type="PRINTS" id="PR01813">
    <property type="entry name" value="ANNEXINFUNGI"/>
</dbReference>
<dbReference type="GO" id="GO:0012506">
    <property type="term" value="C:vesicle membrane"/>
    <property type="evidence" value="ECO:0007669"/>
    <property type="project" value="TreeGrafter"/>
</dbReference>
<dbReference type="OrthoDB" id="37886at2759"/>
<dbReference type="GO" id="GO:0005737">
    <property type="term" value="C:cytoplasm"/>
    <property type="evidence" value="ECO:0007669"/>
    <property type="project" value="TreeGrafter"/>
</dbReference>
<dbReference type="GO" id="GO:0005509">
    <property type="term" value="F:calcium ion binding"/>
    <property type="evidence" value="ECO:0007669"/>
    <property type="project" value="InterPro"/>
</dbReference>
<evidence type="ECO:0000256" key="5">
    <source>
        <dbReference type="SAM" id="MobiDB-lite"/>
    </source>
</evidence>
<dbReference type="PROSITE" id="PS51897">
    <property type="entry name" value="ANNEXIN_2"/>
    <property type="match status" value="4"/>
</dbReference>
<dbReference type="InterPro" id="IPR037104">
    <property type="entry name" value="Annexin_sf"/>
</dbReference>
<evidence type="ECO:0000256" key="3">
    <source>
        <dbReference type="ARBA" id="ARBA00023216"/>
    </source>
</evidence>
<evidence type="ECO:0000256" key="1">
    <source>
        <dbReference type="ARBA" id="ARBA00007831"/>
    </source>
</evidence>
<dbReference type="GO" id="GO:0005544">
    <property type="term" value="F:calcium-dependent phospholipid binding"/>
    <property type="evidence" value="ECO:0007669"/>
    <property type="project" value="UniProtKB-KW"/>
</dbReference>
<feature type="compositionally biased region" description="Low complexity" evidence="5">
    <location>
        <begin position="15"/>
        <end position="28"/>
    </location>
</feature>
<keyword evidence="4" id="KW-0106">Calcium</keyword>
<comment type="domain">
    <text evidence="4">A pair of annexin repeats may form one binding site for calcium and phospholipid.</text>
</comment>
<dbReference type="GO" id="GO:0001786">
    <property type="term" value="F:phosphatidylserine binding"/>
    <property type="evidence" value="ECO:0007669"/>
    <property type="project" value="TreeGrafter"/>
</dbReference>
<gene>
    <name evidence="6" type="ORF">K432DRAFT_441539</name>
</gene>
<sequence length="497" mass="53807">MSYYPPPGGQPGGYPPYQGHSPQPGYGQYPPPTNSPYPPQQPYGQPPPMQNQGYPPPQGGYSPQQGAYGAPLPQGGYGAPPPQGGYGSPAPPQGGYGAPPPQGGYGAPAPQQGYGQPPYGQPPPHQGYPPQQPYGAAPPSQYGAPAPQQGGYGVPPPGQYGAPSQQYGAPFGAPTQPTPPSLGYIPNQTAPVNVTAEVEGIHKAMKGFGTNEKELIRIMSKPDPVVMNSIRTQFNQRFMKDLVLELQKETSGYFKMGLVALARGPLLNDVHQLYDSMNGLGTKEAVLNDILLCRSNADMNAIKAEYQRLFHRSLESDLRGDLSAATEQMFIMIVGAHRNEDSAPVIPQQVDADVTELQRSLGTMMNKDPIQVCQILTSRSDAQLHAISQTYGQKFGKSLEQVVKGRFSGHMEDALLLILSRANNRAMSDAEQLEATMAGIGTKDELLVNRVVRVHWNRQHLEAVKMAYKSKYKKDLVSRIKGETRGDYERLMVACVE</sequence>
<evidence type="ECO:0000256" key="2">
    <source>
        <dbReference type="ARBA" id="ARBA00022737"/>
    </source>
</evidence>
<dbReference type="AlphaFoldDB" id="A0A8E2EEC8"/>
<keyword evidence="7" id="KW-1185">Reference proteome</keyword>
<dbReference type="PRINTS" id="PR00196">
    <property type="entry name" value="ANNEXIN"/>
</dbReference>
<accession>A0A8E2EEC8</accession>
<feature type="compositionally biased region" description="Pro residues" evidence="5">
    <location>
        <begin position="119"/>
        <end position="132"/>
    </location>
</feature>
<dbReference type="SUPFAM" id="SSF47874">
    <property type="entry name" value="Annexin"/>
    <property type="match status" value="1"/>
</dbReference>
<dbReference type="PANTHER" id="PTHR10502">
    <property type="entry name" value="ANNEXIN"/>
    <property type="match status" value="1"/>
</dbReference>
<evidence type="ECO:0000313" key="6">
    <source>
        <dbReference type="EMBL" id="OCK82477.1"/>
    </source>
</evidence>
<dbReference type="EMBL" id="KV744886">
    <property type="protein sequence ID" value="OCK82477.1"/>
    <property type="molecule type" value="Genomic_DNA"/>
</dbReference>
<dbReference type="InterPro" id="IPR018252">
    <property type="entry name" value="Annexin_repeat_CS"/>
</dbReference>
<keyword evidence="2 4" id="KW-0677">Repeat</keyword>
<dbReference type="Gene3D" id="1.10.220.10">
    <property type="entry name" value="Annexin"/>
    <property type="match status" value="4"/>
</dbReference>
<reference evidence="6 7" key="1">
    <citation type="journal article" date="2016" name="Nat. Commun.">
        <title>Ectomycorrhizal ecology is imprinted in the genome of the dominant symbiotic fungus Cenococcum geophilum.</title>
        <authorList>
            <consortium name="DOE Joint Genome Institute"/>
            <person name="Peter M."/>
            <person name="Kohler A."/>
            <person name="Ohm R.A."/>
            <person name="Kuo A."/>
            <person name="Krutzmann J."/>
            <person name="Morin E."/>
            <person name="Arend M."/>
            <person name="Barry K.W."/>
            <person name="Binder M."/>
            <person name="Choi C."/>
            <person name="Clum A."/>
            <person name="Copeland A."/>
            <person name="Grisel N."/>
            <person name="Haridas S."/>
            <person name="Kipfer T."/>
            <person name="LaButti K."/>
            <person name="Lindquist E."/>
            <person name="Lipzen A."/>
            <person name="Maire R."/>
            <person name="Meier B."/>
            <person name="Mihaltcheva S."/>
            <person name="Molinier V."/>
            <person name="Murat C."/>
            <person name="Poggeler S."/>
            <person name="Quandt C.A."/>
            <person name="Sperisen C."/>
            <person name="Tritt A."/>
            <person name="Tisserant E."/>
            <person name="Crous P.W."/>
            <person name="Henrissat B."/>
            <person name="Nehls U."/>
            <person name="Egli S."/>
            <person name="Spatafora J.W."/>
            <person name="Grigoriev I.V."/>
            <person name="Martin F.M."/>
        </authorList>
    </citation>
    <scope>NUCLEOTIDE SEQUENCE [LARGE SCALE GENOMIC DNA]</scope>
    <source>
        <strain evidence="6 7">CBS 459.81</strain>
    </source>
</reference>
<keyword evidence="3 4" id="KW-0041">Annexin</keyword>
<feature type="region of interest" description="Disordered" evidence="5">
    <location>
        <begin position="1"/>
        <end position="182"/>
    </location>
</feature>
<dbReference type="SMART" id="SM00335">
    <property type="entry name" value="ANX"/>
    <property type="match status" value="4"/>
</dbReference>
<dbReference type="InterPro" id="IPR009117">
    <property type="entry name" value="ANX14"/>
</dbReference>
<evidence type="ECO:0000313" key="7">
    <source>
        <dbReference type="Proteomes" id="UP000250266"/>
    </source>
</evidence>
<keyword evidence="4" id="KW-0111">Calcium/phospholipid-binding</keyword>
<dbReference type="InterPro" id="IPR001464">
    <property type="entry name" value="Annexin"/>
</dbReference>
<organism evidence="6 7">
    <name type="scientific">Lepidopterella palustris CBS 459.81</name>
    <dbReference type="NCBI Taxonomy" id="1314670"/>
    <lineage>
        <taxon>Eukaryota</taxon>
        <taxon>Fungi</taxon>
        <taxon>Dikarya</taxon>
        <taxon>Ascomycota</taxon>
        <taxon>Pezizomycotina</taxon>
        <taxon>Dothideomycetes</taxon>
        <taxon>Pleosporomycetidae</taxon>
        <taxon>Mytilinidiales</taxon>
        <taxon>Argynnaceae</taxon>
        <taxon>Lepidopterella</taxon>
    </lineage>
</organism>
<dbReference type="Pfam" id="PF00191">
    <property type="entry name" value="Annexin"/>
    <property type="match status" value="4"/>
</dbReference>
<dbReference type="PROSITE" id="PS00223">
    <property type="entry name" value="ANNEXIN_1"/>
    <property type="match status" value="1"/>
</dbReference>
<comment type="similarity">
    <text evidence="1 4">Belongs to the annexin family.</text>
</comment>